<keyword evidence="4 6" id="KW-0472">Membrane</keyword>
<feature type="transmembrane region" description="Helical" evidence="6">
    <location>
        <begin position="159"/>
        <end position="178"/>
    </location>
</feature>
<gene>
    <name evidence="8" type="ORF">MUN33_03065</name>
</gene>
<keyword evidence="9" id="KW-1185">Reference proteome</keyword>
<feature type="transmembrane region" description="Helical" evidence="6">
    <location>
        <begin position="308"/>
        <end position="329"/>
    </location>
</feature>
<evidence type="ECO:0000313" key="9">
    <source>
        <dbReference type="Proteomes" id="UP001139207"/>
    </source>
</evidence>
<dbReference type="RefSeq" id="WP_244803439.1">
    <property type="nucleotide sequence ID" value="NZ_JALIEA010000010.1"/>
</dbReference>
<feature type="transmembrane region" description="Helical" evidence="6">
    <location>
        <begin position="97"/>
        <end position="118"/>
    </location>
</feature>
<organism evidence="8 9">
    <name type="scientific">Corynebacterium kalidii</name>
    <dbReference type="NCBI Taxonomy" id="2931982"/>
    <lineage>
        <taxon>Bacteria</taxon>
        <taxon>Bacillati</taxon>
        <taxon>Actinomycetota</taxon>
        <taxon>Actinomycetes</taxon>
        <taxon>Mycobacteriales</taxon>
        <taxon>Corynebacteriaceae</taxon>
        <taxon>Corynebacterium</taxon>
    </lineage>
</organism>
<dbReference type="EMBL" id="JALIEA010000010">
    <property type="protein sequence ID" value="MCJ7857698.1"/>
    <property type="molecule type" value="Genomic_DNA"/>
</dbReference>
<feature type="transmembrane region" description="Helical" evidence="6">
    <location>
        <begin position="214"/>
        <end position="234"/>
    </location>
</feature>
<dbReference type="InterPro" id="IPR005829">
    <property type="entry name" value="Sugar_transporter_CS"/>
</dbReference>
<feature type="compositionally biased region" description="Basic and acidic residues" evidence="5">
    <location>
        <begin position="405"/>
        <end position="414"/>
    </location>
</feature>
<evidence type="ECO:0000256" key="6">
    <source>
        <dbReference type="SAM" id="Phobius"/>
    </source>
</evidence>
<keyword evidence="2 6" id="KW-0812">Transmembrane</keyword>
<evidence type="ECO:0000313" key="8">
    <source>
        <dbReference type="EMBL" id="MCJ7857698.1"/>
    </source>
</evidence>
<comment type="subcellular location">
    <subcellularLocation>
        <location evidence="1">Cell membrane</location>
        <topology evidence="1">Multi-pass membrane protein</topology>
    </subcellularLocation>
</comment>
<name>A0A9X2AYK0_9CORY</name>
<dbReference type="Proteomes" id="UP001139207">
    <property type="component" value="Unassembled WGS sequence"/>
</dbReference>
<dbReference type="InterPro" id="IPR036259">
    <property type="entry name" value="MFS_trans_sf"/>
</dbReference>
<dbReference type="GO" id="GO:0046943">
    <property type="term" value="F:carboxylic acid transmembrane transporter activity"/>
    <property type="evidence" value="ECO:0007669"/>
    <property type="project" value="TreeGrafter"/>
</dbReference>
<sequence length="421" mass="44751">MYKWIILVGSFIIYMFDALEILLLSLALPAISSDLGITATQAGLLATATLLGMGVGGPVMGSLADSRGRRFALLVCVAIFIVFTSVIVVVPNLTVFIIVRFISGLGLGGVWSVISTFVTENWPKERRAVALTFVLSSYPIGGLVAAQLSGFMLPHWREMFLVAGLGALLPLAIVIFCFRESQMWLDERNLPHPGGTGTPEKSSSSIREIVAPPYLRTTVLASIVASLAFIAFYGSSTWLPSYLENERGLDAQTVGTFMTWLNLGMFIGYNVFGIIADRFGKRFALITAMVGAGLLMPLYGVVTNETGLLLLGPAYAFFMTFAGLFGPYLSGIYPTRVRATGSGFCFNVGRGISAFAPLLFGALAGVASLAAGLVIAGILFLVGAAVTLLLPRDTRELPESSAGDDADRPGDGTRRPTTTTA</sequence>
<evidence type="ECO:0000256" key="4">
    <source>
        <dbReference type="ARBA" id="ARBA00023136"/>
    </source>
</evidence>
<feature type="transmembrane region" description="Helical" evidence="6">
    <location>
        <begin position="341"/>
        <end position="363"/>
    </location>
</feature>
<feature type="domain" description="Major facilitator superfamily (MFS) profile" evidence="7">
    <location>
        <begin position="6"/>
        <end position="395"/>
    </location>
</feature>
<evidence type="ECO:0000256" key="1">
    <source>
        <dbReference type="ARBA" id="ARBA00004651"/>
    </source>
</evidence>
<feature type="transmembrane region" description="Helical" evidence="6">
    <location>
        <begin position="43"/>
        <end position="64"/>
    </location>
</feature>
<proteinExistence type="predicted"/>
<evidence type="ECO:0000256" key="2">
    <source>
        <dbReference type="ARBA" id="ARBA00022692"/>
    </source>
</evidence>
<dbReference type="Pfam" id="PF07690">
    <property type="entry name" value="MFS_1"/>
    <property type="match status" value="1"/>
</dbReference>
<accession>A0A9X2AYK0</accession>
<evidence type="ECO:0000259" key="7">
    <source>
        <dbReference type="PROSITE" id="PS50850"/>
    </source>
</evidence>
<comment type="caution">
    <text evidence="8">The sequence shown here is derived from an EMBL/GenBank/DDBJ whole genome shotgun (WGS) entry which is preliminary data.</text>
</comment>
<dbReference type="PANTHER" id="PTHR23508">
    <property type="entry name" value="CARBOXYLIC ACID TRANSPORTER PROTEIN HOMOLOG"/>
    <property type="match status" value="1"/>
</dbReference>
<dbReference type="GO" id="GO:0005886">
    <property type="term" value="C:plasma membrane"/>
    <property type="evidence" value="ECO:0007669"/>
    <property type="project" value="UniProtKB-SubCell"/>
</dbReference>
<feature type="transmembrane region" description="Helical" evidence="6">
    <location>
        <begin position="254"/>
        <end position="276"/>
    </location>
</feature>
<dbReference type="PANTHER" id="PTHR23508:SF10">
    <property type="entry name" value="CARBOXYLIC ACID TRANSPORTER PROTEIN HOMOLOG"/>
    <property type="match status" value="1"/>
</dbReference>
<feature type="transmembrane region" description="Helical" evidence="6">
    <location>
        <begin position="283"/>
        <end position="302"/>
    </location>
</feature>
<dbReference type="PROSITE" id="PS50850">
    <property type="entry name" value="MFS"/>
    <property type="match status" value="1"/>
</dbReference>
<keyword evidence="3 6" id="KW-1133">Transmembrane helix</keyword>
<dbReference type="SUPFAM" id="SSF103473">
    <property type="entry name" value="MFS general substrate transporter"/>
    <property type="match status" value="1"/>
</dbReference>
<evidence type="ECO:0000256" key="3">
    <source>
        <dbReference type="ARBA" id="ARBA00022989"/>
    </source>
</evidence>
<feature type="transmembrane region" description="Helical" evidence="6">
    <location>
        <begin position="369"/>
        <end position="390"/>
    </location>
</feature>
<feature type="transmembrane region" description="Helical" evidence="6">
    <location>
        <begin position="71"/>
        <end position="91"/>
    </location>
</feature>
<reference evidence="8" key="1">
    <citation type="submission" date="2022-04" db="EMBL/GenBank/DDBJ databases">
        <title>Corynebacterium kalidii LD5P10.</title>
        <authorList>
            <person name="Sun J.Q."/>
        </authorList>
    </citation>
    <scope>NUCLEOTIDE SEQUENCE</scope>
    <source>
        <strain evidence="8">LD5P10</strain>
    </source>
</reference>
<evidence type="ECO:0000256" key="5">
    <source>
        <dbReference type="SAM" id="MobiDB-lite"/>
    </source>
</evidence>
<dbReference type="Gene3D" id="1.20.1250.20">
    <property type="entry name" value="MFS general substrate transporter like domains"/>
    <property type="match status" value="2"/>
</dbReference>
<dbReference type="PROSITE" id="PS00217">
    <property type="entry name" value="SUGAR_TRANSPORT_2"/>
    <property type="match status" value="1"/>
</dbReference>
<protein>
    <submittedName>
        <fullName evidence="8">MFS transporter</fullName>
    </submittedName>
</protein>
<dbReference type="AlphaFoldDB" id="A0A9X2AYK0"/>
<feature type="transmembrane region" description="Helical" evidence="6">
    <location>
        <begin position="12"/>
        <end position="31"/>
    </location>
</feature>
<feature type="region of interest" description="Disordered" evidence="5">
    <location>
        <begin position="396"/>
        <end position="421"/>
    </location>
</feature>
<dbReference type="InterPro" id="IPR020846">
    <property type="entry name" value="MFS_dom"/>
</dbReference>
<dbReference type="InterPro" id="IPR011701">
    <property type="entry name" value="MFS"/>
</dbReference>
<feature type="transmembrane region" description="Helical" evidence="6">
    <location>
        <begin position="130"/>
        <end position="153"/>
    </location>
</feature>